<dbReference type="InterPro" id="IPR001294">
    <property type="entry name" value="Phytochrome"/>
</dbReference>
<dbReference type="RefSeq" id="WP_190561052.1">
    <property type="nucleotide sequence ID" value="NZ_JACJQU010000007.1"/>
</dbReference>
<dbReference type="PROSITE" id="PS50046">
    <property type="entry name" value="PHYTOCHROME_2"/>
    <property type="match status" value="1"/>
</dbReference>
<dbReference type="InterPro" id="IPR003661">
    <property type="entry name" value="HisK_dim/P_dom"/>
</dbReference>
<keyword evidence="11" id="KW-0675">Receptor</keyword>
<gene>
    <name evidence="16" type="ORF">H6G06_13915</name>
</gene>
<dbReference type="InterPro" id="IPR003594">
    <property type="entry name" value="HATPase_dom"/>
</dbReference>
<dbReference type="CDD" id="cd00130">
    <property type="entry name" value="PAS"/>
    <property type="match status" value="1"/>
</dbReference>
<dbReference type="PRINTS" id="PR01033">
    <property type="entry name" value="PHYTOCHROME"/>
</dbReference>
<dbReference type="InterPro" id="IPR013654">
    <property type="entry name" value="PAS_2"/>
</dbReference>
<dbReference type="Gene3D" id="3.30.565.10">
    <property type="entry name" value="Histidine kinase-like ATPase, C-terminal domain"/>
    <property type="match status" value="1"/>
</dbReference>
<dbReference type="InterPro" id="IPR013515">
    <property type="entry name" value="Phytochrome_cen-reg"/>
</dbReference>
<comment type="similarity">
    <text evidence="2">In the N-terminal section; belongs to the phytochrome family.</text>
</comment>
<name>A0A926WHF5_9NOST</name>
<dbReference type="Pfam" id="PF00512">
    <property type="entry name" value="HisKA"/>
    <property type="match status" value="1"/>
</dbReference>
<dbReference type="Gene3D" id="3.30.450.270">
    <property type="match status" value="1"/>
</dbReference>
<dbReference type="Gene3D" id="3.30.450.20">
    <property type="entry name" value="PAS domain"/>
    <property type="match status" value="1"/>
</dbReference>
<dbReference type="Pfam" id="PF00360">
    <property type="entry name" value="PHY"/>
    <property type="match status" value="1"/>
</dbReference>
<evidence type="ECO:0000313" key="17">
    <source>
        <dbReference type="Proteomes" id="UP000662185"/>
    </source>
</evidence>
<dbReference type="PANTHER" id="PTHR43304:SF1">
    <property type="entry name" value="PAC DOMAIN-CONTAINING PROTEIN"/>
    <property type="match status" value="1"/>
</dbReference>
<accession>A0A926WHF5</accession>
<comment type="catalytic activity">
    <reaction evidence="1">
        <text>ATP + protein L-histidine = ADP + protein N-phospho-L-histidine.</text>
        <dbReference type="EC" id="2.7.13.3"/>
    </reaction>
</comment>
<evidence type="ECO:0000256" key="1">
    <source>
        <dbReference type="ARBA" id="ARBA00000085"/>
    </source>
</evidence>
<dbReference type="SUPFAM" id="SSF55781">
    <property type="entry name" value="GAF domain-like"/>
    <property type="match status" value="2"/>
</dbReference>
<dbReference type="Pfam" id="PF02518">
    <property type="entry name" value="HATPase_c"/>
    <property type="match status" value="1"/>
</dbReference>
<feature type="domain" description="Phytochrome chromophore attachment site" evidence="13">
    <location>
        <begin position="153"/>
        <end position="311"/>
    </location>
</feature>
<dbReference type="EMBL" id="JACJQU010000007">
    <property type="protein sequence ID" value="MBD2294543.1"/>
    <property type="molecule type" value="Genomic_DNA"/>
</dbReference>
<dbReference type="InterPro" id="IPR029016">
    <property type="entry name" value="GAF-like_dom_sf"/>
</dbReference>
<evidence type="ECO:0000256" key="3">
    <source>
        <dbReference type="ARBA" id="ARBA00011738"/>
    </source>
</evidence>
<dbReference type="EC" id="2.7.13.3" evidence="4"/>
<dbReference type="GO" id="GO:0000155">
    <property type="term" value="F:phosphorelay sensor kinase activity"/>
    <property type="evidence" value="ECO:0007669"/>
    <property type="project" value="InterPro"/>
</dbReference>
<feature type="domain" description="Histidine kinase" evidence="14">
    <location>
        <begin position="537"/>
        <end position="765"/>
    </location>
</feature>
<dbReference type="CDD" id="cd00082">
    <property type="entry name" value="HisKA"/>
    <property type="match status" value="1"/>
</dbReference>
<evidence type="ECO:0000256" key="9">
    <source>
        <dbReference type="ARBA" id="ARBA00022777"/>
    </source>
</evidence>
<dbReference type="InterPro" id="IPR052162">
    <property type="entry name" value="Sensor_kinase/Photoreceptor"/>
</dbReference>
<dbReference type="SMART" id="SM00065">
    <property type="entry name" value="GAF"/>
    <property type="match status" value="1"/>
</dbReference>
<dbReference type="InterPro" id="IPR003018">
    <property type="entry name" value="GAF"/>
</dbReference>
<dbReference type="PANTHER" id="PTHR43304">
    <property type="entry name" value="PHYTOCHROME-LIKE PROTEIN CPH1"/>
    <property type="match status" value="1"/>
</dbReference>
<sequence>MISIDYIVDQPITLTNCDREPIHIPNAIQPHGIFLIFNEEDLQISQISDNTELILGYSPHELLNQSLNKLFNAEDINSIIQCLARDFEAINPLNLKVLNSQQQIIPFYGIVHRSLDNLLILELEPCNGDEPYDFFRFYQLTRQLLTKIQNADNLSTLSQLIAEEIREVTGFDRVMIYRFDEDGTGEVIAETKRDDLTPFLGLHYPDSDIPKQAKELYRLNKLRLIPDINYQPAALIPNLSPLTQTSPDLSFSVLRSVSPLHIEYLQNMKLGASMSISLLKNHQLWGLIACHHQTAKYIYYHIRTFCELVGQLMSIELKNKEETENLTDKIHLKNLLSDFVENISESENFVEVLTQNQENLLHLVKASGAAIISHDLVMLLGKTPSENQIHELLDWVIPRLQNNIYYTDCLPKVYPNAEQFKELASGVIVISITKLQRNFIIWFRPEVMQTVNWGGEPDKQKNIDEDGNLTLSPRKSFEKWQEIVKLKSLPWQKYELEAVIELRSVIVGIILKKADELALINEQLQDLNNELDAFAYIASHDLKEPLRGIHNYANFLLEDYRHQLDADGVNKLDTLMQLTTRMENLINALLHFSRLSRAELNRTNINLNDLVNNVFNIFKISQSEFNLNIQIAQNFPVVKADRVLVEEIYTNLMSNAIKYNEQPEKQIEIGWIIGKPKWSLIDHPCFQQNIPIFYVKDNGIGIREKHLDTIFRIFKRLHGQNQYGGGTGAGLTIVKKIVERHGGQIWIESKLKAGTTFYFTLVKENEQ</sequence>
<dbReference type="Gene3D" id="1.10.287.130">
    <property type="match status" value="1"/>
</dbReference>
<comment type="subunit">
    <text evidence="3">Homodimer.</text>
</comment>
<protein>
    <recommendedName>
        <fullName evidence="4">histidine kinase</fullName>
        <ecNumber evidence="4">2.7.13.3</ecNumber>
    </recommendedName>
</protein>
<evidence type="ECO:0000313" key="16">
    <source>
        <dbReference type="EMBL" id="MBD2294543.1"/>
    </source>
</evidence>
<keyword evidence="8" id="KW-0808">Transferase</keyword>
<dbReference type="PROSITE" id="PS50112">
    <property type="entry name" value="PAS"/>
    <property type="match status" value="1"/>
</dbReference>
<dbReference type="SMART" id="SM00388">
    <property type="entry name" value="HisKA"/>
    <property type="match status" value="1"/>
</dbReference>
<evidence type="ECO:0000256" key="7">
    <source>
        <dbReference type="ARBA" id="ARBA00022606"/>
    </source>
</evidence>
<dbReference type="Pfam" id="PF01590">
    <property type="entry name" value="GAF"/>
    <property type="match status" value="1"/>
</dbReference>
<dbReference type="GO" id="GO:0009584">
    <property type="term" value="P:detection of visible light"/>
    <property type="evidence" value="ECO:0007669"/>
    <property type="project" value="InterPro"/>
</dbReference>
<feature type="domain" description="PAS" evidence="15">
    <location>
        <begin position="34"/>
        <end position="90"/>
    </location>
</feature>
<dbReference type="InterPro" id="IPR036097">
    <property type="entry name" value="HisK_dim/P_sf"/>
</dbReference>
<dbReference type="InterPro" id="IPR036890">
    <property type="entry name" value="HATPase_C_sf"/>
</dbReference>
<evidence type="ECO:0000256" key="2">
    <source>
        <dbReference type="ARBA" id="ARBA00006402"/>
    </source>
</evidence>
<dbReference type="PROSITE" id="PS50109">
    <property type="entry name" value="HIS_KIN"/>
    <property type="match status" value="1"/>
</dbReference>
<comment type="caution">
    <text evidence="16">The sequence shown here is derived from an EMBL/GenBank/DDBJ whole genome shotgun (WGS) entry which is preliminary data.</text>
</comment>
<evidence type="ECO:0000256" key="11">
    <source>
        <dbReference type="ARBA" id="ARBA00023170"/>
    </source>
</evidence>
<keyword evidence="9" id="KW-0418">Kinase</keyword>
<dbReference type="GO" id="GO:0009881">
    <property type="term" value="F:photoreceptor activity"/>
    <property type="evidence" value="ECO:0007669"/>
    <property type="project" value="UniProtKB-KW"/>
</dbReference>
<evidence type="ECO:0000256" key="8">
    <source>
        <dbReference type="ARBA" id="ARBA00022679"/>
    </source>
</evidence>
<dbReference type="SUPFAM" id="SSF55785">
    <property type="entry name" value="PYP-like sensor domain (PAS domain)"/>
    <property type="match status" value="1"/>
</dbReference>
<reference evidence="17" key="1">
    <citation type="journal article" date="2020" name="ISME J.">
        <title>Comparative genomics reveals insights into cyanobacterial evolution and habitat adaptation.</title>
        <authorList>
            <person name="Chen M.Y."/>
            <person name="Teng W.K."/>
            <person name="Zhao L."/>
            <person name="Hu C.X."/>
            <person name="Zhou Y.K."/>
            <person name="Han B.P."/>
            <person name="Song L.R."/>
            <person name="Shu W.S."/>
        </authorList>
    </citation>
    <scope>NUCLEOTIDE SEQUENCE [LARGE SCALE GENOMIC DNA]</scope>
    <source>
        <strain evidence="17">FACHB-251</strain>
    </source>
</reference>
<keyword evidence="17" id="KW-1185">Reference proteome</keyword>
<evidence type="ECO:0000256" key="4">
    <source>
        <dbReference type="ARBA" id="ARBA00012438"/>
    </source>
</evidence>
<proteinExistence type="inferred from homology"/>
<dbReference type="AlphaFoldDB" id="A0A926WHF5"/>
<keyword evidence="6" id="KW-0597">Phosphoprotein</keyword>
<dbReference type="GO" id="GO:0006355">
    <property type="term" value="P:regulation of DNA-templated transcription"/>
    <property type="evidence" value="ECO:0007669"/>
    <property type="project" value="InterPro"/>
</dbReference>
<dbReference type="SUPFAM" id="SSF55874">
    <property type="entry name" value="ATPase domain of HSP90 chaperone/DNA topoisomerase II/histidine kinase"/>
    <property type="match status" value="1"/>
</dbReference>
<comment type="function">
    <text evidence="12">Photoreceptor which exists in two forms that are reversibly interconvertible by light: the R form that absorbs maximally in the red region of the spectrum and the FR form that absorbs maximally in the far-red region.</text>
</comment>
<keyword evidence="7" id="KW-0716">Sensory transduction</keyword>
<dbReference type="SMART" id="SM00387">
    <property type="entry name" value="HATPase_c"/>
    <property type="match status" value="1"/>
</dbReference>
<dbReference type="InterPro" id="IPR035965">
    <property type="entry name" value="PAS-like_dom_sf"/>
</dbReference>
<dbReference type="Proteomes" id="UP000662185">
    <property type="component" value="Unassembled WGS sequence"/>
</dbReference>
<evidence type="ECO:0000256" key="12">
    <source>
        <dbReference type="ARBA" id="ARBA00055745"/>
    </source>
</evidence>
<evidence type="ECO:0000259" key="13">
    <source>
        <dbReference type="PROSITE" id="PS50046"/>
    </source>
</evidence>
<dbReference type="InterPro" id="IPR016132">
    <property type="entry name" value="Phyto_chromo_attachment"/>
</dbReference>
<dbReference type="InterPro" id="IPR005467">
    <property type="entry name" value="His_kinase_dom"/>
</dbReference>
<evidence type="ECO:0000256" key="6">
    <source>
        <dbReference type="ARBA" id="ARBA00022553"/>
    </source>
</evidence>
<dbReference type="InterPro" id="IPR043150">
    <property type="entry name" value="Phytochrome_PHY_sf"/>
</dbReference>
<evidence type="ECO:0000259" key="14">
    <source>
        <dbReference type="PROSITE" id="PS50109"/>
    </source>
</evidence>
<keyword evidence="10" id="KW-0157">Chromophore</keyword>
<evidence type="ECO:0000256" key="5">
    <source>
        <dbReference type="ARBA" id="ARBA00022543"/>
    </source>
</evidence>
<dbReference type="FunFam" id="3.30.565.10:FF:000006">
    <property type="entry name" value="Sensor histidine kinase WalK"/>
    <property type="match status" value="1"/>
</dbReference>
<dbReference type="InterPro" id="IPR000014">
    <property type="entry name" value="PAS"/>
</dbReference>
<organism evidence="16 17">
    <name type="scientific">Anabaena sphaerica FACHB-251</name>
    <dbReference type="NCBI Taxonomy" id="2692883"/>
    <lineage>
        <taxon>Bacteria</taxon>
        <taxon>Bacillati</taxon>
        <taxon>Cyanobacteriota</taxon>
        <taxon>Cyanophyceae</taxon>
        <taxon>Nostocales</taxon>
        <taxon>Nostocaceae</taxon>
        <taxon>Anabaena</taxon>
    </lineage>
</organism>
<evidence type="ECO:0000259" key="15">
    <source>
        <dbReference type="PROSITE" id="PS50112"/>
    </source>
</evidence>
<dbReference type="SUPFAM" id="SSF47384">
    <property type="entry name" value="Homodimeric domain of signal transducing histidine kinase"/>
    <property type="match status" value="1"/>
</dbReference>
<dbReference type="Gene3D" id="3.30.450.40">
    <property type="match status" value="1"/>
</dbReference>
<dbReference type="Pfam" id="PF08446">
    <property type="entry name" value="PAS_2"/>
    <property type="match status" value="1"/>
</dbReference>
<evidence type="ECO:0000256" key="10">
    <source>
        <dbReference type="ARBA" id="ARBA00022991"/>
    </source>
</evidence>
<keyword evidence="5" id="KW-0600">Photoreceptor protein</keyword>